<proteinExistence type="predicted"/>
<reference evidence="1" key="1">
    <citation type="submission" date="2024-03" db="EMBL/GenBank/DDBJ databases">
        <authorList>
            <consortium name="ELIXIR-Norway"/>
            <consortium name="Elixir Norway"/>
        </authorList>
    </citation>
    <scope>NUCLEOTIDE SEQUENCE</scope>
</reference>
<accession>A0ABP1BPW2</accession>
<dbReference type="Proteomes" id="UP001497522">
    <property type="component" value="Chromosome 6"/>
</dbReference>
<name>A0ABP1BPW2_9BRYO</name>
<sequence>MGTGSGGDENSGSGSDGGDSNQAPALCLLRFSFFHLRLPPLRVFACSSGANGASNPTLKVAIPIQRNSQLNSQENRQLNSRSKATTEWILLWFKQSSAHLHVITKRSSALASVDDAIGLVCHLPSAVTRVPLLHLIFPL</sequence>
<evidence type="ECO:0000313" key="1">
    <source>
        <dbReference type="EMBL" id="CAK9878022.1"/>
    </source>
</evidence>
<organism evidence="1 2">
    <name type="scientific">Sphagnum jensenii</name>
    <dbReference type="NCBI Taxonomy" id="128206"/>
    <lineage>
        <taxon>Eukaryota</taxon>
        <taxon>Viridiplantae</taxon>
        <taxon>Streptophyta</taxon>
        <taxon>Embryophyta</taxon>
        <taxon>Bryophyta</taxon>
        <taxon>Sphagnophytina</taxon>
        <taxon>Sphagnopsida</taxon>
        <taxon>Sphagnales</taxon>
        <taxon>Sphagnaceae</taxon>
        <taxon>Sphagnum</taxon>
    </lineage>
</organism>
<protein>
    <submittedName>
        <fullName evidence="1">Uncharacterized protein</fullName>
    </submittedName>
</protein>
<keyword evidence="2" id="KW-1185">Reference proteome</keyword>
<dbReference type="EMBL" id="OZ023707">
    <property type="protein sequence ID" value="CAK9878022.1"/>
    <property type="molecule type" value="Genomic_DNA"/>
</dbReference>
<evidence type="ECO:0000313" key="2">
    <source>
        <dbReference type="Proteomes" id="UP001497522"/>
    </source>
</evidence>
<gene>
    <name evidence="1" type="ORF">CSSPJE1EN2_LOCUS19847</name>
</gene>